<dbReference type="InterPro" id="IPR050357">
    <property type="entry name" value="Arrestin_domain-protein"/>
</dbReference>
<evidence type="ECO:0000259" key="2">
    <source>
        <dbReference type="SMART" id="SM01017"/>
    </source>
</evidence>
<gene>
    <name evidence="3" type="primary">LOC110495511</name>
</gene>
<evidence type="ECO:0000313" key="4">
    <source>
        <dbReference type="Proteomes" id="UP000694395"/>
    </source>
</evidence>
<dbReference type="GO" id="GO:1990756">
    <property type="term" value="F:ubiquitin-like ligase-substrate adaptor activity"/>
    <property type="evidence" value="ECO:0007669"/>
    <property type="project" value="TreeGrafter"/>
</dbReference>
<dbReference type="AlphaFoldDB" id="A0A8K9WQS1"/>
<dbReference type="GO" id="GO:0015031">
    <property type="term" value="P:protein transport"/>
    <property type="evidence" value="ECO:0007669"/>
    <property type="project" value="TreeGrafter"/>
</dbReference>
<name>A0A8K9WQS1_ONCMY</name>
<feature type="domain" description="Arrestin C-terminal-like" evidence="2">
    <location>
        <begin position="185"/>
        <end position="312"/>
    </location>
</feature>
<dbReference type="Pfam" id="PF00339">
    <property type="entry name" value="Arrestin_N"/>
    <property type="match status" value="1"/>
</dbReference>
<dbReference type="KEGG" id="omy:110495511"/>
<dbReference type="PANTHER" id="PTHR11188">
    <property type="entry name" value="ARRESTIN DOMAIN CONTAINING PROTEIN"/>
    <property type="match status" value="1"/>
</dbReference>
<dbReference type="SMART" id="SM01017">
    <property type="entry name" value="Arrestin_C"/>
    <property type="match status" value="1"/>
</dbReference>
<dbReference type="InterPro" id="IPR011021">
    <property type="entry name" value="Arrestin-like_N"/>
</dbReference>
<dbReference type="GeneID" id="110495511"/>
<dbReference type="RefSeq" id="XP_021426491.1">
    <property type="nucleotide sequence ID" value="XM_021570816.2"/>
</dbReference>
<dbReference type="GO" id="GO:0005737">
    <property type="term" value="C:cytoplasm"/>
    <property type="evidence" value="ECO:0007669"/>
    <property type="project" value="TreeGrafter"/>
</dbReference>
<dbReference type="PANTHER" id="PTHR11188:SF16">
    <property type="entry name" value="ARRESTIN DOMAIN-CONTAINING PROTEIN 4"/>
    <property type="match status" value="1"/>
</dbReference>
<reference evidence="3" key="1">
    <citation type="submission" date="2020-07" db="EMBL/GenBank/DDBJ databases">
        <title>A long reads based de novo assembly of the rainbow trout Arlee double haploid line genome.</title>
        <authorList>
            <person name="Gao G."/>
            <person name="Palti Y."/>
        </authorList>
    </citation>
    <scope>NUCLEOTIDE SEQUENCE [LARGE SCALE GENOMIC DNA]</scope>
</reference>
<dbReference type="GeneTree" id="ENSGT00940000160523"/>
<dbReference type="InterPro" id="IPR011022">
    <property type="entry name" value="Arrestin_C-like"/>
</dbReference>
<reference evidence="3" key="2">
    <citation type="submission" date="2025-08" db="UniProtKB">
        <authorList>
            <consortium name="Ensembl"/>
        </authorList>
    </citation>
    <scope>IDENTIFICATION</scope>
</reference>
<evidence type="ECO:0000256" key="1">
    <source>
        <dbReference type="ARBA" id="ARBA00005298"/>
    </source>
</evidence>
<dbReference type="GO" id="GO:0005886">
    <property type="term" value="C:plasma membrane"/>
    <property type="evidence" value="ECO:0007669"/>
    <property type="project" value="TreeGrafter"/>
</dbReference>
<proteinExistence type="inferred from homology"/>
<dbReference type="InterPro" id="IPR014756">
    <property type="entry name" value="Ig_E-set"/>
</dbReference>
<organism evidence="3 4">
    <name type="scientific">Oncorhynchus mykiss</name>
    <name type="common">Rainbow trout</name>
    <name type="synonym">Salmo gairdneri</name>
    <dbReference type="NCBI Taxonomy" id="8022"/>
    <lineage>
        <taxon>Eukaryota</taxon>
        <taxon>Metazoa</taxon>
        <taxon>Chordata</taxon>
        <taxon>Craniata</taxon>
        <taxon>Vertebrata</taxon>
        <taxon>Euteleostomi</taxon>
        <taxon>Actinopterygii</taxon>
        <taxon>Neopterygii</taxon>
        <taxon>Teleostei</taxon>
        <taxon>Protacanthopterygii</taxon>
        <taxon>Salmoniformes</taxon>
        <taxon>Salmonidae</taxon>
        <taxon>Salmoninae</taxon>
        <taxon>Oncorhynchus</taxon>
    </lineage>
</organism>
<dbReference type="Pfam" id="PF02752">
    <property type="entry name" value="Arrestin_C"/>
    <property type="match status" value="1"/>
</dbReference>
<protein>
    <recommendedName>
        <fullName evidence="2">Arrestin C-terminal-like domain-containing protein</fullName>
    </recommendedName>
</protein>
<dbReference type="GO" id="GO:0007399">
    <property type="term" value="P:nervous system development"/>
    <property type="evidence" value="ECO:0007669"/>
    <property type="project" value="UniProtKB-ARBA"/>
</dbReference>
<evidence type="ECO:0000313" key="3">
    <source>
        <dbReference type="Ensembl" id="ENSOMYP00000117415.1"/>
    </source>
</evidence>
<reference evidence="3" key="3">
    <citation type="submission" date="2025-09" db="UniProtKB">
        <authorList>
            <consortium name="Ensembl"/>
        </authorList>
    </citation>
    <scope>IDENTIFICATION</scope>
</reference>
<dbReference type="OrthoDB" id="2333384at2759"/>
<dbReference type="Gene3D" id="2.60.40.640">
    <property type="match status" value="2"/>
</dbReference>
<accession>A0A8K9WQS1</accession>
<dbReference type="Proteomes" id="UP000694395">
    <property type="component" value="Chromosome 2"/>
</dbReference>
<sequence>MADKVKVFCIMFNNEDKREYSPGEVLSGHVVVEVSTGVSVQIKAVKISTRGCAQVCWGEGARKASSPSSAVIANTSSQCEQVEYFCISQTLKETSDGEEFTSLDEGHYEFPFHVELTQTPLVTSFKGKYGSVCYEVTAVLQRPLNQDQTVNREFSVISHVDVNSPWLLSSVSTNNKKMIGCWIFTSGPISLNVNINRRGYCNGESIPIYAVIENFSSRLIVPKAAIYQIQTFMANGKTKSHTKLVASVRGNHIPSGCTDTWNGKTLKIPLVSASILNSSVIRVEYSLVVMAQIPGAKKLKVELPIVIGSIPYNGLDSRSSSLSSHFSMDMSWLALALPEVPEAPPNYADVVSEEEFELHSPSYSQSEELERQLGGPAFVYIQEFRFQPPPLYSEVSSHIWCLTLLSKHLTYSE</sequence>
<dbReference type="SUPFAM" id="SSF81296">
    <property type="entry name" value="E set domains"/>
    <property type="match status" value="2"/>
</dbReference>
<dbReference type="Ensembl" id="ENSOMYT00000136761.1">
    <property type="protein sequence ID" value="ENSOMYP00000117415.1"/>
    <property type="gene ID" value="ENSOMYG00000023927.2"/>
</dbReference>
<comment type="similarity">
    <text evidence="1">Belongs to the arrestin family.</text>
</comment>
<dbReference type="RefSeq" id="XP_021426483.1">
    <property type="nucleotide sequence ID" value="XM_021570808.2"/>
</dbReference>
<dbReference type="InterPro" id="IPR014752">
    <property type="entry name" value="Arrestin-like_C"/>
</dbReference>
<keyword evidence="4" id="KW-1185">Reference proteome</keyword>